<organism evidence="2 3">
    <name type="scientific">Penicillium chrysogenum</name>
    <name type="common">Penicillium notatum</name>
    <dbReference type="NCBI Taxonomy" id="5076"/>
    <lineage>
        <taxon>Eukaryota</taxon>
        <taxon>Fungi</taxon>
        <taxon>Dikarya</taxon>
        <taxon>Ascomycota</taxon>
        <taxon>Pezizomycotina</taxon>
        <taxon>Eurotiomycetes</taxon>
        <taxon>Eurotiomycetidae</taxon>
        <taxon>Eurotiales</taxon>
        <taxon>Aspergillaceae</taxon>
        <taxon>Penicillium</taxon>
        <taxon>Penicillium chrysogenum species complex</taxon>
    </lineage>
</organism>
<proteinExistence type="predicted"/>
<accession>A0ABQ8WWG6</accession>
<evidence type="ECO:0000313" key="2">
    <source>
        <dbReference type="EMBL" id="KAJ5283256.1"/>
    </source>
</evidence>
<name>A0ABQ8WWG6_PENCH</name>
<comment type="caution">
    <text evidence="2">The sequence shown here is derived from an EMBL/GenBank/DDBJ whole genome shotgun (WGS) entry which is preliminary data.</text>
</comment>
<dbReference type="Proteomes" id="UP001220256">
    <property type="component" value="Unassembled WGS sequence"/>
</dbReference>
<protein>
    <submittedName>
        <fullName evidence="2">Uncharacterized protein</fullName>
    </submittedName>
</protein>
<evidence type="ECO:0000313" key="3">
    <source>
        <dbReference type="Proteomes" id="UP001220256"/>
    </source>
</evidence>
<gene>
    <name evidence="2" type="ORF">N7505_001236</name>
</gene>
<feature type="region of interest" description="Disordered" evidence="1">
    <location>
        <begin position="1"/>
        <end position="69"/>
    </location>
</feature>
<dbReference type="EMBL" id="JAPVEB010000001">
    <property type="protein sequence ID" value="KAJ5283256.1"/>
    <property type="molecule type" value="Genomic_DNA"/>
</dbReference>
<evidence type="ECO:0000256" key="1">
    <source>
        <dbReference type="SAM" id="MobiDB-lite"/>
    </source>
</evidence>
<reference evidence="2 3" key="1">
    <citation type="journal article" date="2023" name="IMA Fungus">
        <title>Comparative genomic study of the Penicillium genus elucidates a diverse pangenome and 15 lateral gene transfer events.</title>
        <authorList>
            <person name="Petersen C."/>
            <person name="Sorensen T."/>
            <person name="Nielsen M.R."/>
            <person name="Sondergaard T.E."/>
            <person name="Sorensen J.L."/>
            <person name="Fitzpatrick D.A."/>
            <person name="Frisvad J.C."/>
            <person name="Nielsen K.L."/>
        </authorList>
    </citation>
    <scope>NUCLEOTIDE SEQUENCE [LARGE SCALE GENOMIC DNA]</scope>
    <source>
        <strain evidence="2 3">IBT 3361</strain>
    </source>
</reference>
<sequence>MYLPSRSLDRSTGIPPSTTVTFHHGHLPPRSPSTTVTFHHGHLPPRSFHLGHASGPSTMSTVHHGHLPP</sequence>
<keyword evidence="3" id="KW-1185">Reference proteome</keyword>